<evidence type="ECO:0000256" key="1">
    <source>
        <dbReference type="PROSITE-ProRule" id="PRU00339"/>
    </source>
</evidence>
<dbReference type="SMART" id="SM00028">
    <property type="entry name" value="TPR"/>
    <property type="match status" value="3"/>
</dbReference>
<feature type="repeat" description="TPR" evidence="1">
    <location>
        <begin position="30"/>
        <end position="63"/>
    </location>
</feature>
<dbReference type="AlphaFoldDB" id="A0A6A7AZG8"/>
<dbReference type="Proteomes" id="UP000799423">
    <property type="component" value="Unassembled WGS sequence"/>
</dbReference>
<dbReference type="OrthoDB" id="414774at2759"/>
<dbReference type="Gene3D" id="1.25.40.10">
    <property type="entry name" value="Tetratricopeptide repeat domain"/>
    <property type="match status" value="2"/>
</dbReference>
<dbReference type="InterPro" id="IPR011990">
    <property type="entry name" value="TPR-like_helical_dom_sf"/>
</dbReference>
<dbReference type="PANTHER" id="PTHR45588">
    <property type="entry name" value="TPR DOMAIN-CONTAINING PROTEIN"/>
    <property type="match status" value="1"/>
</dbReference>
<proteinExistence type="predicted"/>
<dbReference type="EMBL" id="MU006324">
    <property type="protein sequence ID" value="KAF2847545.1"/>
    <property type="molecule type" value="Genomic_DNA"/>
</dbReference>
<reference evidence="2" key="1">
    <citation type="submission" date="2020-01" db="EMBL/GenBank/DDBJ databases">
        <authorList>
            <consortium name="DOE Joint Genome Institute"/>
            <person name="Haridas S."/>
            <person name="Albert R."/>
            <person name="Binder M."/>
            <person name="Bloem J."/>
            <person name="Labutti K."/>
            <person name="Salamov A."/>
            <person name="Andreopoulos B."/>
            <person name="Baker S.E."/>
            <person name="Barry K."/>
            <person name="Bills G."/>
            <person name="Bluhm B.H."/>
            <person name="Cannon C."/>
            <person name="Castanera R."/>
            <person name="Culley D.E."/>
            <person name="Daum C."/>
            <person name="Ezra D."/>
            <person name="Gonzalez J.B."/>
            <person name="Henrissat B."/>
            <person name="Kuo A."/>
            <person name="Liang C."/>
            <person name="Lipzen A."/>
            <person name="Lutzoni F."/>
            <person name="Magnuson J."/>
            <person name="Mondo S."/>
            <person name="Nolan M."/>
            <person name="Ohm R."/>
            <person name="Pangilinan J."/>
            <person name="Park H.-J."/>
            <person name="Ramirez L."/>
            <person name="Alfaro M."/>
            <person name="Sun H."/>
            <person name="Tritt A."/>
            <person name="Yoshinaga Y."/>
            <person name="Zwiers L.-H."/>
            <person name="Turgeon B.G."/>
            <person name="Goodwin S.B."/>
            <person name="Spatafora J.W."/>
            <person name="Crous P.W."/>
            <person name="Grigoriev I.V."/>
        </authorList>
    </citation>
    <scope>NUCLEOTIDE SEQUENCE</scope>
    <source>
        <strain evidence="2">IPT5</strain>
    </source>
</reference>
<protein>
    <recommendedName>
        <fullName evidence="4">TPR-like protein</fullName>
    </recommendedName>
</protein>
<evidence type="ECO:0000313" key="3">
    <source>
        <dbReference type="Proteomes" id="UP000799423"/>
    </source>
</evidence>
<organism evidence="2 3">
    <name type="scientific">Plenodomus tracheiphilus IPT5</name>
    <dbReference type="NCBI Taxonomy" id="1408161"/>
    <lineage>
        <taxon>Eukaryota</taxon>
        <taxon>Fungi</taxon>
        <taxon>Dikarya</taxon>
        <taxon>Ascomycota</taxon>
        <taxon>Pezizomycotina</taxon>
        <taxon>Dothideomycetes</taxon>
        <taxon>Pleosporomycetidae</taxon>
        <taxon>Pleosporales</taxon>
        <taxon>Pleosporineae</taxon>
        <taxon>Leptosphaeriaceae</taxon>
        <taxon>Plenodomus</taxon>
    </lineage>
</organism>
<dbReference type="InterPro" id="IPR019734">
    <property type="entry name" value="TPR_rpt"/>
</dbReference>
<evidence type="ECO:0008006" key="4">
    <source>
        <dbReference type="Google" id="ProtNLM"/>
    </source>
</evidence>
<dbReference type="PANTHER" id="PTHR45588:SF1">
    <property type="entry name" value="WW DOMAIN-CONTAINING PROTEIN"/>
    <property type="match status" value="1"/>
</dbReference>
<name>A0A6A7AZG8_9PLEO</name>
<evidence type="ECO:0000313" key="2">
    <source>
        <dbReference type="EMBL" id="KAF2847545.1"/>
    </source>
</evidence>
<keyword evidence="3" id="KW-1185">Reference proteome</keyword>
<gene>
    <name evidence="2" type="ORF">T440DRAFT_455929</name>
</gene>
<keyword evidence="1" id="KW-0802">TPR repeat</keyword>
<dbReference type="PROSITE" id="PS50005">
    <property type="entry name" value="TPR"/>
    <property type="match status" value="1"/>
</dbReference>
<accession>A0A6A7AZG8</accession>
<dbReference type="SUPFAM" id="SSF48452">
    <property type="entry name" value="TPR-like"/>
    <property type="match status" value="2"/>
</dbReference>
<sequence length="572" mass="64427">MRNSRNAKGDTSYYDLGEYTRVAHTLSPAAQTWFNRGLVWCYSFNHEAAIQCFQQAAKYDKECGAAYWGIAYAIGPNYNKSWRLFTRDERKSSIAKALGAMEMAKKNVAEYHSVEKALLMALVTRFPTDIDNIPEDLSSYDYAYAKAMESVYAEYRDDVDVAALFADAIMCTRPRRLWNLNTGEPTGQDVVEARKALERGLASSDGRNHPGLCHLYIHMMELTQFPELALPAADRLRSLVPDGSHMQHMATHIDVACGDYRRAIDSGLDAIRSDDAYFGNETVKSIIYNAYRSHNVHALAYSAMMSGRREEAIYAAGKLGEILTEEYMSIKTPRMVDWTEWQYVTLPHVLIRFGQWEDILKLQLPTNQSLLCVYAATILYARGIALAVLGKIEEARVTREDFEKARLAIPQDRMYGPSSPAAPILDVAAAMLEGELEYRAGNYTGAFAALRRGIELEDDLLYSDPPLWMQPVRHALGALLLEQGHSEEAELVYMEDLGLSDTHPRRKARINNVWGLHGLHECLLVNDKLIEAKRIRLQRDIAMASADITIGASCFCRLKKAKECAVESQVQH</sequence>